<evidence type="ECO:0000256" key="1">
    <source>
        <dbReference type="ARBA" id="ARBA00022670"/>
    </source>
</evidence>
<dbReference type="GO" id="GO:0004222">
    <property type="term" value="F:metalloendopeptidase activity"/>
    <property type="evidence" value="ECO:0007669"/>
    <property type="project" value="InterPro"/>
</dbReference>
<gene>
    <name evidence="8" type="ORF">Ctob_004559</name>
</gene>
<dbReference type="Pfam" id="PF01432">
    <property type="entry name" value="Peptidase_M3"/>
    <property type="match status" value="1"/>
</dbReference>
<dbReference type="EMBL" id="JWZX01002690">
    <property type="protein sequence ID" value="KOO27647.1"/>
    <property type="molecule type" value="Genomic_DNA"/>
</dbReference>
<proteinExistence type="inferred from homology"/>
<keyword evidence="1 6" id="KW-0645">Protease</keyword>
<evidence type="ECO:0000256" key="3">
    <source>
        <dbReference type="ARBA" id="ARBA00022801"/>
    </source>
</evidence>
<comment type="cofactor">
    <cofactor evidence="6">
        <name>Zn(2+)</name>
        <dbReference type="ChEBI" id="CHEBI:29105"/>
    </cofactor>
    <text evidence="6">Binds 1 zinc ion.</text>
</comment>
<dbReference type="InterPro" id="IPR045090">
    <property type="entry name" value="Pept_M3A_M3B"/>
</dbReference>
<keyword evidence="3 6" id="KW-0378">Hydrolase</keyword>
<dbReference type="GO" id="GO:0046872">
    <property type="term" value="F:metal ion binding"/>
    <property type="evidence" value="ECO:0007669"/>
    <property type="project" value="UniProtKB-UniRule"/>
</dbReference>
<keyword evidence="5 6" id="KW-0482">Metalloprotease</keyword>
<comment type="similarity">
    <text evidence="6">Belongs to the peptidase M3 family.</text>
</comment>
<comment type="caution">
    <text evidence="8">The sequence shown here is derived from an EMBL/GenBank/DDBJ whole genome shotgun (WGS) entry which is preliminary data.</text>
</comment>
<evidence type="ECO:0000256" key="4">
    <source>
        <dbReference type="ARBA" id="ARBA00022833"/>
    </source>
</evidence>
<accession>A0A0M0JMV8</accession>
<sequence length="632" mass="69980">MSSKRARPSAMSAATTFIETINTEYEKVHKSFELQFWGTKMALGGEAYSVPELTRTKAEMEAFLASKEKLAQTREYLASSDLTDDERKTLKMFERTFGCYIMENPEGLVLREQCMKIEGTLEAARNKMKLGATIDGSFVELSSVGLRNKMRVEPVEGTRKACYDGVRTIGDFVTANGFVDLVKARNRMAKSLGYVDYYDYKVTQAEGFGKAALFEILDTLEKGTRPLMQAARARLAKEKGEMALEPWNSAYMMAGDITKKLDPYFPFEKAIEQWGRSFSALGISYEGASMSLDLLDRKGKYSNGFCHWPQPAWVRADGSWQPTVTHFTSLADPSAIGSGHTALTTLMHEAGHAAHFANIRQRSPLFSQERAPTSVAYAELQSMFLDSLVGDAAWRCKYAVSREGVPLPFELHEEDVRAKHPYEVLTLRGMIAVPYFEKALYEMPEDVLSAQSVLALADKVEKEIQGGLGGRPLLSVPHLLSDEASCYYHGYVLAEMAVHQTRAFLSERDGALVDNPKIGPTLREAYWRPGNSEPFLGLVERLTGKPLSGDAWVAMLEQDVEALIAEERAAYEAAAAAKAITPACTRVDLDMRIKIVDGDAVIADTEAHAGDFLATCAKFEEFVRARKAAVAV</sequence>
<evidence type="ECO:0000256" key="5">
    <source>
        <dbReference type="ARBA" id="ARBA00023049"/>
    </source>
</evidence>
<name>A0A0M0JMV8_9EUKA</name>
<protein>
    <submittedName>
        <fullName evidence="8">Oligoendopeptidase f</fullName>
    </submittedName>
</protein>
<evidence type="ECO:0000313" key="9">
    <source>
        <dbReference type="Proteomes" id="UP000037460"/>
    </source>
</evidence>
<dbReference type="InterPro" id="IPR001567">
    <property type="entry name" value="Pept_M3A_M3B_dom"/>
</dbReference>
<dbReference type="AlphaFoldDB" id="A0A0M0JMV8"/>
<reference evidence="9" key="1">
    <citation type="journal article" date="2015" name="PLoS Genet.">
        <title>Genome Sequence and Transcriptome Analyses of Chrysochromulina tobin: Metabolic Tools for Enhanced Algal Fitness in the Prominent Order Prymnesiales (Haptophyceae).</title>
        <authorList>
            <person name="Hovde B.T."/>
            <person name="Deodato C.R."/>
            <person name="Hunsperger H.M."/>
            <person name="Ryken S.A."/>
            <person name="Yost W."/>
            <person name="Jha R.K."/>
            <person name="Patterson J."/>
            <person name="Monnat R.J. Jr."/>
            <person name="Barlow S.B."/>
            <person name="Starkenburg S.R."/>
            <person name="Cattolico R.A."/>
        </authorList>
    </citation>
    <scope>NUCLEOTIDE SEQUENCE</scope>
    <source>
        <strain evidence="9">CCMP291</strain>
    </source>
</reference>
<feature type="domain" description="Peptidase M3A/M3B catalytic" evidence="7">
    <location>
        <begin position="154"/>
        <end position="555"/>
    </location>
</feature>
<keyword evidence="9" id="KW-1185">Reference proteome</keyword>
<organism evidence="8 9">
    <name type="scientific">Chrysochromulina tobinii</name>
    <dbReference type="NCBI Taxonomy" id="1460289"/>
    <lineage>
        <taxon>Eukaryota</taxon>
        <taxon>Haptista</taxon>
        <taxon>Haptophyta</taxon>
        <taxon>Prymnesiophyceae</taxon>
        <taxon>Prymnesiales</taxon>
        <taxon>Chrysochromulinaceae</taxon>
        <taxon>Chrysochromulina</taxon>
    </lineage>
</organism>
<evidence type="ECO:0000259" key="7">
    <source>
        <dbReference type="Pfam" id="PF01432"/>
    </source>
</evidence>
<dbReference type="PANTHER" id="PTHR11804">
    <property type="entry name" value="PROTEASE M3 THIMET OLIGOPEPTIDASE-RELATED"/>
    <property type="match status" value="1"/>
</dbReference>
<keyword evidence="2 6" id="KW-0479">Metal-binding</keyword>
<dbReference type="SUPFAM" id="SSF55486">
    <property type="entry name" value="Metalloproteases ('zincins'), catalytic domain"/>
    <property type="match status" value="1"/>
</dbReference>
<evidence type="ECO:0000313" key="8">
    <source>
        <dbReference type="EMBL" id="KOO27647.1"/>
    </source>
</evidence>
<dbReference type="GO" id="GO:0006518">
    <property type="term" value="P:peptide metabolic process"/>
    <property type="evidence" value="ECO:0007669"/>
    <property type="project" value="TreeGrafter"/>
</dbReference>
<dbReference type="Proteomes" id="UP000037460">
    <property type="component" value="Unassembled WGS sequence"/>
</dbReference>
<keyword evidence="4 6" id="KW-0862">Zinc</keyword>
<dbReference type="Gene3D" id="1.10.1370.30">
    <property type="match status" value="2"/>
</dbReference>
<dbReference type="GO" id="GO:0006508">
    <property type="term" value="P:proteolysis"/>
    <property type="evidence" value="ECO:0007669"/>
    <property type="project" value="UniProtKB-KW"/>
</dbReference>
<evidence type="ECO:0000256" key="2">
    <source>
        <dbReference type="ARBA" id="ARBA00022723"/>
    </source>
</evidence>
<dbReference type="OrthoDB" id="534666at2759"/>
<dbReference type="PANTHER" id="PTHR11804:SF84">
    <property type="entry name" value="SACCHAROLYSIN"/>
    <property type="match status" value="1"/>
</dbReference>
<evidence type="ECO:0000256" key="6">
    <source>
        <dbReference type="RuleBase" id="RU003435"/>
    </source>
</evidence>